<dbReference type="Proteomes" id="UP001500936">
    <property type="component" value="Unassembled WGS sequence"/>
</dbReference>
<dbReference type="SMART" id="SM00387">
    <property type="entry name" value="HATPase_c"/>
    <property type="match status" value="1"/>
</dbReference>
<organism evidence="6 7">
    <name type="scientific">Nibrella viscosa</name>
    <dbReference type="NCBI Taxonomy" id="1084524"/>
    <lineage>
        <taxon>Bacteria</taxon>
        <taxon>Pseudomonadati</taxon>
        <taxon>Bacteroidota</taxon>
        <taxon>Cytophagia</taxon>
        <taxon>Cytophagales</taxon>
        <taxon>Spirosomataceae</taxon>
        <taxon>Nibrella</taxon>
    </lineage>
</organism>
<keyword evidence="7" id="KW-1185">Reference proteome</keyword>
<dbReference type="InterPro" id="IPR005467">
    <property type="entry name" value="His_kinase_dom"/>
</dbReference>
<keyword evidence="4" id="KW-0175">Coiled coil</keyword>
<evidence type="ECO:0000313" key="6">
    <source>
        <dbReference type="EMBL" id="GAA4402881.1"/>
    </source>
</evidence>
<dbReference type="InterPro" id="IPR003594">
    <property type="entry name" value="HATPase_dom"/>
</dbReference>
<evidence type="ECO:0000259" key="5">
    <source>
        <dbReference type="PROSITE" id="PS50109"/>
    </source>
</evidence>
<dbReference type="EC" id="2.7.13.3" evidence="2"/>
<comment type="caution">
    <text evidence="6">The sequence shown here is derived from an EMBL/GenBank/DDBJ whole genome shotgun (WGS) entry which is preliminary data.</text>
</comment>
<dbReference type="PANTHER" id="PTHR43547:SF2">
    <property type="entry name" value="HYBRID SIGNAL TRANSDUCTION HISTIDINE KINASE C"/>
    <property type="match status" value="1"/>
</dbReference>
<dbReference type="SMART" id="SM00388">
    <property type="entry name" value="HisKA"/>
    <property type="match status" value="1"/>
</dbReference>
<reference evidence="7" key="1">
    <citation type="journal article" date="2019" name="Int. J. Syst. Evol. Microbiol.">
        <title>The Global Catalogue of Microorganisms (GCM) 10K type strain sequencing project: providing services to taxonomists for standard genome sequencing and annotation.</title>
        <authorList>
            <consortium name="The Broad Institute Genomics Platform"/>
            <consortium name="The Broad Institute Genome Sequencing Center for Infectious Disease"/>
            <person name="Wu L."/>
            <person name="Ma J."/>
        </authorList>
    </citation>
    <scope>NUCLEOTIDE SEQUENCE [LARGE SCALE GENOMIC DNA]</scope>
    <source>
        <strain evidence="7">JCM 17925</strain>
    </source>
</reference>
<feature type="domain" description="Histidine kinase" evidence="5">
    <location>
        <begin position="183"/>
        <end position="421"/>
    </location>
</feature>
<dbReference type="InterPro" id="IPR003661">
    <property type="entry name" value="HisK_dim/P_dom"/>
</dbReference>
<evidence type="ECO:0000256" key="1">
    <source>
        <dbReference type="ARBA" id="ARBA00000085"/>
    </source>
</evidence>
<dbReference type="InterPro" id="IPR036097">
    <property type="entry name" value="HisK_dim/P_sf"/>
</dbReference>
<gene>
    <name evidence="6" type="ORF">GCM10023187_18440</name>
</gene>
<dbReference type="SUPFAM" id="SSF55874">
    <property type="entry name" value="ATPase domain of HSP90 chaperone/DNA topoisomerase II/histidine kinase"/>
    <property type="match status" value="1"/>
</dbReference>
<evidence type="ECO:0000256" key="2">
    <source>
        <dbReference type="ARBA" id="ARBA00012438"/>
    </source>
</evidence>
<dbReference type="InterPro" id="IPR036890">
    <property type="entry name" value="HATPase_C_sf"/>
</dbReference>
<dbReference type="PANTHER" id="PTHR43547">
    <property type="entry name" value="TWO-COMPONENT HISTIDINE KINASE"/>
    <property type="match status" value="1"/>
</dbReference>
<proteinExistence type="predicted"/>
<evidence type="ECO:0000256" key="3">
    <source>
        <dbReference type="ARBA" id="ARBA00022553"/>
    </source>
</evidence>
<dbReference type="PRINTS" id="PR00344">
    <property type="entry name" value="BCTRLSENSOR"/>
</dbReference>
<dbReference type="RefSeq" id="WP_345266250.1">
    <property type="nucleotide sequence ID" value="NZ_BAABHB010000003.1"/>
</dbReference>
<feature type="coiled-coil region" evidence="4">
    <location>
        <begin position="153"/>
        <end position="183"/>
    </location>
</feature>
<comment type="catalytic activity">
    <reaction evidence="1">
        <text>ATP + protein L-histidine = ADP + protein N-phospho-L-histidine.</text>
        <dbReference type="EC" id="2.7.13.3"/>
    </reaction>
</comment>
<dbReference type="EMBL" id="BAABHB010000003">
    <property type="protein sequence ID" value="GAA4402881.1"/>
    <property type="molecule type" value="Genomic_DNA"/>
</dbReference>
<dbReference type="SUPFAM" id="SSF47384">
    <property type="entry name" value="Homodimeric domain of signal transducing histidine kinase"/>
    <property type="match status" value="1"/>
</dbReference>
<dbReference type="Gene3D" id="1.10.287.130">
    <property type="match status" value="1"/>
</dbReference>
<dbReference type="InterPro" id="IPR004358">
    <property type="entry name" value="Sig_transdc_His_kin-like_C"/>
</dbReference>
<dbReference type="Pfam" id="PF00512">
    <property type="entry name" value="HisKA"/>
    <property type="match status" value="1"/>
</dbReference>
<name>A0ABP8KBG3_9BACT</name>
<sequence>MESSPDASSASLAGLATFLAGRRDALLNNWRTICEKDPALQNTPSLSREEFNNKVPYMLNVLEQTLRQEPPEAHIPQLAAEHGLHRWQKGYALHQLLRELKHLNQVLLAELRLFWEWNGLPDLNFIATAYEQMAWFGNLTIDGSVEQYSDLQRMAANSRVETLQKTLDQLNELAQERGDLMRQSAHDLRSSFGVIQGAAFLLKMEGDSVQMRSDMLEMLNRNLTVVRTMVTQLMDLARLEAGKEPLTIESFNVSELLHSLVDSVRPLAQERHLLLKADGPDEVFIHSDAVHLLRILQNLLLNAFKHTQKGMVSVSWSRENDYRCIISVQDTGSGLPNTGAGTYSQVLSPSPETPSVYGAGLPPTSSQENQALNAPHDYANKGEGIGLSIVKRLCELLKASLEIESTPQAGTLFRIRIPIHWPA</sequence>
<dbReference type="PROSITE" id="PS50109">
    <property type="entry name" value="HIS_KIN"/>
    <property type="match status" value="1"/>
</dbReference>
<dbReference type="Gene3D" id="3.30.565.10">
    <property type="entry name" value="Histidine kinase-like ATPase, C-terminal domain"/>
    <property type="match status" value="1"/>
</dbReference>
<dbReference type="CDD" id="cd00082">
    <property type="entry name" value="HisKA"/>
    <property type="match status" value="1"/>
</dbReference>
<keyword evidence="3" id="KW-0597">Phosphoprotein</keyword>
<protein>
    <recommendedName>
        <fullName evidence="2">histidine kinase</fullName>
        <ecNumber evidence="2">2.7.13.3</ecNumber>
    </recommendedName>
</protein>
<dbReference type="Pfam" id="PF02518">
    <property type="entry name" value="HATPase_c"/>
    <property type="match status" value="1"/>
</dbReference>
<evidence type="ECO:0000313" key="7">
    <source>
        <dbReference type="Proteomes" id="UP001500936"/>
    </source>
</evidence>
<accession>A0ABP8KBG3</accession>
<evidence type="ECO:0000256" key="4">
    <source>
        <dbReference type="SAM" id="Coils"/>
    </source>
</evidence>